<dbReference type="Gene3D" id="2.60.120.260">
    <property type="entry name" value="Galactose-binding domain-like"/>
    <property type="match status" value="2"/>
</dbReference>
<feature type="compositionally biased region" description="Low complexity" evidence="1">
    <location>
        <begin position="473"/>
        <end position="484"/>
    </location>
</feature>
<feature type="compositionally biased region" description="Polar residues" evidence="1">
    <location>
        <begin position="485"/>
        <end position="495"/>
    </location>
</feature>
<keyword evidence="2" id="KW-0812">Transmembrane</keyword>
<proteinExistence type="predicted"/>
<comment type="caution">
    <text evidence="3">The sequence shown here is derived from an EMBL/GenBank/DDBJ whole genome shotgun (WGS) entry which is preliminary data.</text>
</comment>
<organism evidence="3">
    <name type="scientific">Psilocybe cubensis</name>
    <name type="common">Psychedelic mushroom</name>
    <name type="synonym">Stropharia cubensis</name>
    <dbReference type="NCBI Taxonomy" id="181762"/>
    <lineage>
        <taxon>Eukaryota</taxon>
        <taxon>Fungi</taxon>
        <taxon>Dikarya</taxon>
        <taxon>Basidiomycota</taxon>
        <taxon>Agaricomycotina</taxon>
        <taxon>Agaricomycetes</taxon>
        <taxon>Agaricomycetidae</taxon>
        <taxon>Agaricales</taxon>
        <taxon>Agaricineae</taxon>
        <taxon>Strophariaceae</taxon>
        <taxon>Psilocybe</taxon>
    </lineage>
</organism>
<gene>
    <name evidence="3" type="ORF">JR316_011973</name>
</gene>
<evidence type="ECO:0000313" key="3">
    <source>
        <dbReference type="EMBL" id="KAG5163106.1"/>
    </source>
</evidence>
<feature type="compositionally biased region" description="Polar residues" evidence="1">
    <location>
        <begin position="425"/>
        <end position="461"/>
    </location>
</feature>
<feature type="transmembrane region" description="Helical" evidence="2">
    <location>
        <begin position="357"/>
        <end position="381"/>
    </location>
</feature>
<dbReference type="EMBL" id="JAFIQS010000016">
    <property type="protein sequence ID" value="KAG5163106.1"/>
    <property type="molecule type" value="Genomic_DNA"/>
</dbReference>
<keyword evidence="2" id="KW-0472">Membrane</keyword>
<keyword evidence="2" id="KW-1133">Transmembrane helix</keyword>
<accession>A0A8H7XL19</accession>
<dbReference type="CDD" id="cd12087">
    <property type="entry name" value="TM_EGFR-like"/>
    <property type="match status" value="1"/>
</dbReference>
<dbReference type="AlphaFoldDB" id="A0A8H7XL19"/>
<name>A0A8H7XL19_PSICU</name>
<feature type="region of interest" description="Disordered" evidence="1">
    <location>
        <begin position="330"/>
        <end position="355"/>
    </location>
</feature>
<protein>
    <submittedName>
        <fullName evidence="3">Uncharacterized protein</fullName>
    </submittedName>
</protein>
<evidence type="ECO:0000256" key="2">
    <source>
        <dbReference type="SAM" id="Phobius"/>
    </source>
</evidence>
<dbReference type="OrthoDB" id="3052647at2759"/>
<feature type="compositionally biased region" description="Low complexity" evidence="1">
    <location>
        <begin position="330"/>
        <end position="348"/>
    </location>
</feature>
<feature type="region of interest" description="Disordered" evidence="1">
    <location>
        <begin position="425"/>
        <end position="495"/>
    </location>
</feature>
<reference evidence="3" key="1">
    <citation type="submission" date="2021-02" db="EMBL/GenBank/DDBJ databases">
        <title>Psilocybe cubensis genome.</title>
        <authorList>
            <person name="Mckernan K.J."/>
            <person name="Crawford S."/>
            <person name="Trippe A."/>
            <person name="Kane L.T."/>
            <person name="Mclaughlin S."/>
        </authorList>
    </citation>
    <scope>NUCLEOTIDE SEQUENCE [LARGE SCALE GENOMIC DNA]</scope>
    <source>
        <strain evidence="3">MGC-MH-2018</strain>
    </source>
</reference>
<evidence type="ECO:0000256" key="1">
    <source>
        <dbReference type="SAM" id="MobiDB-lite"/>
    </source>
</evidence>
<sequence>MAAQRAIIIDDTDSRIQYSGSGWSPTKGGQDNLGNFGAPYKDTLHGTNVDGSLSFSFTGTKVTVFGTNNLRNDSGVLDPTWECFIDNNSIGNTPAFQFPENNWIFCEADGLSDGPHILTVNASVKKGQTFWFDDIQYVPSSSVSLDNTEIVVNNQDSAIQYGNGWVSLGNNANATQNTNSIFTFNFVGVSLSWYSFIPTEYPHGASLASYSVDGQASTQFSIGPAQGSTTVYNQILFETPQYSMGPHQIVVTYHGSSSTTPLALDFMIVQNGTSPVSGTPAPAPSHSPSSPFSSSSSSSTSTSSSSSFSSSFPQFPSSPTIASLSFTTATSSSPSSSVSLTSSGDTNSAGSRFSSNVGAITGGVVGGIVLIIMAILAVIYFRRWDRKQRSTALYNHTGQESGNAVDPFQLTPSLWSSPASYSQYTSVPNNMGDSRQHQPIPNQSTSDINFAVPPSSTSSRKNLLAGSSHDDTPTPYSSTPTNDSHVGNNSSMQGEMSSKAMREIEAVAAVRLQPLRHSAHPTIYTVAESVPPMYSAE</sequence>
<feature type="region of interest" description="Disordered" evidence="1">
    <location>
        <begin position="275"/>
        <end position="298"/>
    </location>
</feature>
<feature type="compositionally biased region" description="Low complexity" evidence="1">
    <location>
        <begin position="277"/>
        <end position="298"/>
    </location>
</feature>